<feature type="domain" description="Guanylate kinase/L-type calcium channel beta subunit" evidence="7">
    <location>
        <begin position="1"/>
        <end position="177"/>
    </location>
</feature>
<dbReference type="NCBIfam" id="NF007485">
    <property type="entry name" value="PRK10078.1"/>
    <property type="match status" value="1"/>
</dbReference>
<evidence type="ECO:0000256" key="5">
    <source>
        <dbReference type="ARBA" id="ARBA00022840"/>
    </source>
</evidence>
<gene>
    <name evidence="6 8" type="primary">phnN</name>
    <name evidence="8" type="ORF">VSX58_01310</name>
</gene>
<comment type="similarity">
    <text evidence="6">Belongs to the ribose 1,5-bisphosphokinase family.</text>
</comment>
<keyword evidence="3 6" id="KW-0808">Transferase</keyword>
<comment type="catalytic activity">
    <reaction evidence="1 6">
        <text>alpha-D-ribose 1,5-bisphosphate + ATP = 5-phospho-alpha-D-ribose 1-diphosphate + ADP</text>
        <dbReference type="Rhea" id="RHEA:20109"/>
        <dbReference type="ChEBI" id="CHEBI:30616"/>
        <dbReference type="ChEBI" id="CHEBI:58017"/>
        <dbReference type="ChEBI" id="CHEBI:68688"/>
        <dbReference type="ChEBI" id="CHEBI:456216"/>
        <dbReference type="EC" id="2.7.4.23"/>
    </reaction>
</comment>
<keyword evidence="4 6" id="KW-0547">Nucleotide-binding</keyword>
<protein>
    <recommendedName>
        <fullName evidence="6">Ribose 1,5-bisphosphate phosphokinase PhnN</fullName>
        <ecNumber evidence="6">2.7.4.23</ecNumber>
    </recommendedName>
    <alternativeName>
        <fullName evidence="6">Ribose 1,5-bisphosphokinase</fullName>
    </alternativeName>
</protein>
<dbReference type="EC" id="2.7.4.23" evidence="6"/>
<dbReference type="SUPFAM" id="SSF52540">
    <property type="entry name" value="P-loop containing nucleoside triphosphate hydrolases"/>
    <property type="match status" value="1"/>
</dbReference>
<evidence type="ECO:0000256" key="4">
    <source>
        <dbReference type="ARBA" id="ARBA00022741"/>
    </source>
</evidence>
<comment type="caution">
    <text evidence="8">The sequence shown here is derived from an EMBL/GenBank/DDBJ whole genome shotgun (WGS) entry which is preliminary data.</text>
</comment>
<sequence>MARLIYLIGASGCGKDSLLDALRTSDTGNALIAHRYITRPASSGDENHIALSEREFWFRRRHGLFCLAWQAHQLHYGVGIEVDVWLAKNIDVVVNGSRAYLPEASKRYGARLFPICLTVPQNILKQRLRKRGRENDQQIEERLRRTENYQSAVPADCPRLPNTDALEQTAAAFWRLINNRAANASPAGGASYE</sequence>
<comment type="pathway">
    <text evidence="2 6">Metabolic intermediate biosynthesis; 5-phospho-alpha-D-ribose 1-diphosphate biosynthesis; 5-phospho-alpha-D-ribose 1-diphosphate from D-ribose 5-phosphate (route II): step 3/3.</text>
</comment>
<accession>A0ABU6JKQ4</accession>
<name>A0ABU6JKQ4_9GAMM</name>
<evidence type="ECO:0000259" key="7">
    <source>
        <dbReference type="SMART" id="SM00072"/>
    </source>
</evidence>
<keyword evidence="5 6" id="KW-0067">ATP-binding</keyword>
<keyword evidence="9" id="KW-1185">Reference proteome</keyword>
<reference evidence="8 9" key="1">
    <citation type="journal article" date="2017" name="Int. J. Syst. Evol. Microbiol.">
        <title>Brenneria populi subsp. brevivirga subsp. nov. isolated from symptomatic bark of Populus x euramericana canker, and description of Brenneria populi subsp. populi subsp. nov.</title>
        <authorList>
            <person name="Zheng M.H."/>
            <person name="Piao C.G."/>
            <person name="Xue H."/>
            <person name="Guo M.W."/>
            <person name="Li Y."/>
        </authorList>
    </citation>
    <scope>NUCLEOTIDE SEQUENCE [LARGE SCALE GENOMIC DNA]</scope>
    <source>
        <strain evidence="8 9">D9-5</strain>
    </source>
</reference>
<evidence type="ECO:0000313" key="8">
    <source>
        <dbReference type="EMBL" id="MEC5341249.1"/>
    </source>
</evidence>
<evidence type="ECO:0000256" key="3">
    <source>
        <dbReference type="ARBA" id="ARBA00022679"/>
    </source>
</evidence>
<dbReference type="HAMAP" id="MF_00836">
    <property type="entry name" value="PhnN"/>
    <property type="match status" value="1"/>
</dbReference>
<organism evidence="8 9">
    <name type="scientific">Brenneria populi</name>
    <dbReference type="NCBI Taxonomy" id="1505588"/>
    <lineage>
        <taxon>Bacteria</taxon>
        <taxon>Pseudomonadati</taxon>
        <taxon>Pseudomonadota</taxon>
        <taxon>Gammaproteobacteria</taxon>
        <taxon>Enterobacterales</taxon>
        <taxon>Pectobacteriaceae</taxon>
        <taxon>Brenneria</taxon>
    </lineage>
</organism>
<evidence type="ECO:0000256" key="6">
    <source>
        <dbReference type="HAMAP-Rule" id="MF_00836"/>
    </source>
</evidence>
<evidence type="ECO:0000313" key="9">
    <source>
        <dbReference type="Proteomes" id="UP001309705"/>
    </source>
</evidence>
<dbReference type="Gene3D" id="3.40.50.300">
    <property type="entry name" value="P-loop containing nucleotide triphosphate hydrolases"/>
    <property type="match status" value="1"/>
</dbReference>
<proteinExistence type="inferred from homology"/>
<evidence type="ECO:0000256" key="1">
    <source>
        <dbReference type="ARBA" id="ARBA00000373"/>
    </source>
</evidence>
<dbReference type="InterPro" id="IPR027417">
    <property type="entry name" value="P-loop_NTPase"/>
</dbReference>
<dbReference type="InterPro" id="IPR008145">
    <property type="entry name" value="GK/Ca_channel_bsu"/>
</dbReference>
<dbReference type="EMBL" id="JAYWTM010000001">
    <property type="protein sequence ID" value="MEC5341249.1"/>
    <property type="molecule type" value="Genomic_DNA"/>
</dbReference>
<dbReference type="NCBIfam" id="TIGR02322">
    <property type="entry name" value="phosphon_PhnN"/>
    <property type="match status" value="1"/>
</dbReference>
<dbReference type="InterPro" id="IPR012699">
    <property type="entry name" value="PhnN"/>
</dbReference>
<dbReference type="GO" id="GO:0033863">
    <property type="term" value="F:ribose 1,5-bisphosphate phosphokinase activity"/>
    <property type="evidence" value="ECO:0007669"/>
    <property type="project" value="UniProtKB-EC"/>
</dbReference>
<comment type="caution">
    <text evidence="6">Lacks conserved residue(s) required for the propagation of feature annotation.</text>
</comment>
<dbReference type="RefSeq" id="WP_327616456.1">
    <property type="nucleotide sequence ID" value="NZ_JAYWTM010000001.1"/>
</dbReference>
<dbReference type="Proteomes" id="UP001309705">
    <property type="component" value="Unassembled WGS sequence"/>
</dbReference>
<dbReference type="SMART" id="SM00072">
    <property type="entry name" value="GuKc"/>
    <property type="match status" value="1"/>
</dbReference>
<evidence type="ECO:0000256" key="2">
    <source>
        <dbReference type="ARBA" id="ARBA00005069"/>
    </source>
</evidence>
<comment type="function">
    <text evidence="6">Catalyzes the phosphorylation of ribose 1,5-bisphosphate to 5-phospho-D-ribosyl alpha-1-diphosphate (PRPP).</text>
</comment>